<evidence type="ECO:0000256" key="7">
    <source>
        <dbReference type="ARBA" id="ARBA00031011"/>
    </source>
</evidence>
<evidence type="ECO:0000256" key="4">
    <source>
        <dbReference type="ARBA" id="ARBA00012531"/>
    </source>
</evidence>
<keyword evidence="11" id="KW-0560">Oxidoreductase</keyword>
<dbReference type="PANTHER" id="PTHR47990">
    <property type="entry name" value="2-OXOGLUTARATE (2OG) AND FE(II)-DEPENDENT OXYGENASE SUPERFAMILY PROTEIN-RELATED"/>
    <property type="match status" value="1"/>
</dbReference>
<dbReference type="Pfam" id="PF14226">
    <property type="entry name" value="DIOX_N"/>
    <property type="match status" value="1"/>
</dbReference>
<reference evidence="14" key="1">
    <citation type="journal article" date="2019" name="Int. J. Syst. Evol. Microbiol.">
        <title>The Global Catalogue of Microorganisms (GCM) 10K type strain sequencing project: providing services to taxonomists for standard genome sequencing and annotation.</title>
        <authorList>
            <consortium name="The Broad Institute Genomics Platform"/>
            <consortium name="The Broad Institute Genome Sequencing Center for Infectious Disease"/>
            <person name="Wu L."/>
            <person name="Ma J."/>
        </authorList>
    </citation>
    <scope>NUCLEOTIDE SEQUENCE [LARGE SCALE GENOMIC DNA]</scope>
    <source>
        <strain evidence="14">DT28</strain>
    </source>
</reference>
<evidence type="ECO:0000256" key="5">
    <source>
        <dbReference type="ARBA" id="ARBA00019045"/>
    </source>
</evidence>
<dbReference type="Proteomes" id="UP001595962">
    <property type="component" value="Unassembled WGS sequence"/>
</dbReference>
<comment type="catalytic activity">
    <reaction evidence="10">
        <text>L-arginine + 2-oxoglutarate + O2 = guanidine + L-glutamate 5-semialdehyde + succinate + CO2</text>
        <dbReference type="Rhea" id="RHEA:31535"/>
        <dbReference type="ChEBI" id="CHEBI:15379"/>
        <dbReference type="ChEBI" id="CHEBI:16526"/>
        <dbReference type="ChEBI" id="CHEBI:16810"/>
        <dbReference type="ChEBI" id="CHEBI:30031"/>
        <dbReference type="ChEBI" id="CHEBI:30087"/>
        <dbReference type="ChEBI" id="CHEBI:32682"/>
        <dbReference type="ChEBI" id="CHEBI:58066"/>
        <dbReference type="EC" id="1.14.20.7"/>
    </reaction>
</comment>
<gene>
    <name evidence="13" type="ORF">ACFO3I_14905</name>
</gene>
<dbReference type="EMBL" id="JBHSGB010000013">
    <property type="protein sequence ID" value="MFC4656303.1"/>
    <property type="molecule type" value="Genomic_DNA"/>
</dbReference>
<dbReference type="EC" id="1.14.20.7" evidence="3"/>
<dbReference type="InterPro" id="IPR050231">
    <property type="entry name" value="Iron_ascorbate_oxido_reductase"/>
</dbReference>
<evidence type="ECO:0000256" key="11">
    <source>
        <dbReference type="RuleBase" id="RU003682"/>
    </source>
</evidence>
<evidence type="ECO:0000256" key="8">
    <source>
        <dbReference type="ARBA" id="ARBA00031282"/>
    </source>
</evidence>
<dbReference type="EC" id="1.13.12.19" evidence="4"/>
<dbReference type="Pfam" id="PF03171">
    <property type="entry name" value="2OG-FeII_Oxy"/>
    <property type="match status" value="1"/>
</dbReference>
<evidence type="ECO:0000256" key="1">
    <source>
        <dbReference type="ARBA" id="ARBA00001954"/>
    </source>
</evidence>
<keyword evidence="14" id="KW-1185">Reference proteome</keyword>
<dbReference type="InterPro" id="IPR026992">
    <property type="entry name" value="DIOX_N"/>
</dbReference>
<keyword evidence="13" id="KW-0223">Dioxygenase</keyword>
<comment type="catalytic activity">
    <reaction evidence="9">
        <text>2-oxoglutarate + O2 + 2 H(+) = ethene + 3 CO2 + H2O</text>
        <dbReference type="Rhea" id="RHEA:31523"/>
        <dbReference type="ChEBI" id="CHEBI:15377"/>
        <dbReference type="ChEBI" id="CHEBI:15378"/>
        <dbReference type="ChEBI" id="CHEBI:15379"/>
        <dbReference type="ChEBI" id="CHEBI:16526"/>
        <dbReference type="ChEBI" id="CHEBI:16810"/>
        <dbReference type="ChEBI" id="CHEBI:18153"/>
        <dbReference type="EC" id="1.13.12.19"/>
    </reaction>
</comment>
<dbReference type="InterPro" id="IPR005123">
    <property type="entry name" value="Oxoglu/Fe-dep_dioxygenase_dom"/>
</dbReference>
<comment type="caution">
    <text evidence="13">The sequence shown here is derived from an EMBL/GenBank/DDBJ whole genome shotgun (WGS) entry which is preliminary data.</text>
</comment>
<evidence type="ECO:0000313" key="13">
    <source>
        <dbReference type="EMBL" id="MFC4656303.1"/>
    </source>
</evidence>
<protein>
    <recommendedName>
        <fullName evidence="5">2-oxoglutarate-dependent ethylene/succinate-forming enzyme</fullName>
        <ecNumber evidence="4">1.13.12.19</ecNumber>
        <ecNumber evidence="3">1.14.20.7</ecNumber>
    </recommendedName>
    <alternativeName>
        <fullName evidence="7">2-oxoglutarate dioxygenase (ethylene-forming)</fullName>
    </alternativeName>
    <alternativeName>
        <fullName evidence="8">2-oxoglutarate/L-arginine monooxygenase/decarboxylase (succinate-forming)</fullName>
    </alternativeName>
</protein>
<dbReference type="GO" id="GO:0051213">
    <property type="term" value="F:dioxygenase activity"/>
    <property type="evidence" value="ECO:0007669"/>
    <property type="project" value="UniProtKB-KW"/>
</dbReference>
<comment type="cofactor">
    <cofactor evidence="1">
        <name>Fe(2+)</name>
        <dbReference type="ChEBI" id="CHEBI:29033"/>
    </cofactor>
</comment>
<comment type="similarity">
    <text evidence="11">Belongs to the iron/ascorbate-dependent oxidoreductase family.</text>
</comment>
<organism evidence="13 14">
    <name type="scientific">Rheinheimera marina</name>
    <dbReference type="NCBI Taxonomy" id="1774958"/>
    <lineage>
        <taxon>Bacteria</taxon>
        <taxon>Pseudomonadati</taxon>
        <taxon>Pseudomonadota</taxon>
        <taxon>Gammaproteobacteria</taxon>
        <taxon>Chromatiales</taxon>
        <taxon>Chromatiaceae</taxon>
        <taxon>Rheinheimera</taxon>
    </lineage>
</organism>
<keyword evidence="11" id="KW-0408">Iron</keyword>
<dbReference type="PROSITE" id="PS51471">
    <property type="entry name" value="FE2OG_OXY"/>
    <property type="match status" value="1"/>
</dbReference>
<comment type="pathway">
    <text evidence="2">Alkene biosynthesis; ethylene biosynthesis via 2-oxoglutarate.</text>
</comment>
<keyword evidence="6" id="KW-0266">Ethylene biosynthesis</keyword>
<name>A0ABV9JPV3_9GAMM</name>
<evidence type="ECO:0000256" key="10">
    <source>
        <dbReference type="ARBA" id="ARBA00049359"/>
    </source>
</evidence>
<evidence type="ECO:0000313" key="14">
    <source>
        <dbReference type="Proteomes" id="UP001595962"/>
    </source>
</evidence>
<evidence type="ECO:0000256" key="9">
    <source>
        <dbReference type="ARBA" id="ARBA00047725"/>
    </source>
</evidence>
<sequence length="362" mass="39537">MRAIRPTGFLYAEVPMLQSTTQQQPFPASGKTALPVLDLSLLDGCAAEQQQFIQQLRVAARDVGFFYLTGHGQTEARQQQILALAKTFFALPLADKLQVQMVKSPHFRGYSGLQAELTRGAPDIREQFDIMAEQPRPLTTAQSPDWQGLIGPNQWPQAVPELRSELLSWQHSLSDITVKLMRALMRALQQPAEALDSTISQGPYTHMKLIRYPGQTQGSKQGVGAHKDPGYLTLVLQDEHSGLEVETEQGWVSVAPLPGAFVVNIGELLELASNGYLKATMHRVVSPAAGTERFSCAFFMAAQLDATVPLLALPSHLAAEAKGPASDPNNPLFYQVGQNVLKGRLRSHPDVAAAHYTQAKAI</sequence>
<dbReference type="PRINTS" id="PR00682">
    <property type="entry name" value="IPNSYNTHASE"/>
</dbReference>
<dbReference type="InterPro" id="IPR027443">
    <property type="entry name" value="IPNS-like_sf"/>
</dbReference>
<proteinExistence type="inferred from homology"/>
<evidence type="ECO:0000259" key="12">
    <source>
        <dbReference type="PROSITE" id="PS51471"/>
    </source>
</evidence>
<dbReference type="Gene3D" id="2.60.120.330">
    <property type="entry name" value="B-lactam Antibiotic, Isopenicillin N Synthase, Chain"/>
    <property type="match status" value="1"/>
</dbReference>
<dbReference type="SUPFAM" id="SSF51197">
    <property type="entry name" value="Clavaminate synthase-like"/>
    <property type="match status" value="1"/>
</dbReference>
<accession>A0ABV9JPV3</accession>
<evidence type="ECO:0000256" key="2">
    <source>
        <dbReference type="ARBA" id="ARBA00004767"/>
    </source>
</evidence>
<keyword evidence="11" id="KW-0479">Metal-binding</keyword>
<evidence type="ECO:0000256" key="6">
    <source>
        <dbReference type="ARBA" id="ARBA00022666"/>
    </source>
</evidence>
<dbReference type="InterPro" id="IPR044861">
    <property type="entry name" value="IPNS-like_FE2OG_OXY"/>
</dbReference>
<evidence type="ECO:0000256" key="3">
    <source>
        <dbReference type="ARBA" id="ARBA00012293"/>
    </source>
</evidence>
<feature type="domain" description="Fe2OG dioxygenase" evidence="12">
    <location>
        <begin position="203"/>
        <end position="302"/>
    </location>
</feature>